<keyword evidence="2 4" id="KW-0808">Transferase</keyword>
<proteinExistence type="inferred from homology"/>
<dbReference type="GO" id="GO:0046854">
    <property type="term" value="P:phosphatidylinositol phosphate biosynthetic process"/>
    <property type="evidence" value="ECO:0007669"/>
    <property type="project" value="TreeGrafter"/>
</dbReference>
<dbReference type="OrthoDB" id="2573163at2759"/>
<dbReference type="PANTHER" id="PTHR12400">
    <property type="entry name" value="INOSITOL POLYPHOSPHATE KINASE"/>
    <property type="match status" value="1"/>
</dbReference>
<dbReference type="GO" id="GO:0000824">
    <property type="term" value="F:inositol-1,4,5,6-tetrakisphosphate 3-kinase activity"/>
    <property type="evidence" value="ECO:0007669"/>
    <property type="project" value="TreeGrafter"/>
</dbReference>
<dbReference type="GO" id="GO:0008440">
    <property type="term" value="F:inositol-1,4,5-trisphosphate 3-kinase activity"/>
    <property type="evidence" value="ECO:0007669"/>
    <property type="project" value="TreeGrafter"/>
</dbReference>
<sequence>MRDSNAKHADPISGVTDTVTPPNSLPLAPFNNQVGGHAHFLRFSEKALCKQLDTRELAFYELVQESTPELTPFMATFLGVVNNAGASLSEKGDLASKPPLHQFLLLEDLTDGLKHPCILDLKMGSRQHGVNVTLQKRLSQEKKCERSTSKRLGVRICGMQVYQTKTKSFIYLDKYVGRQINAANFRQSLISFLDNGESILVGFIPRLLEKLRALYDVVSKLPTYRFYASSLLVLYDG</sequence>
<dbReference type="SUPFAM" id="SSF56104">
    <property type="entry name" value="SAICAR synthase-like"/>
    <property type="match status" value="1"/>
</dbReference>
<name>A0A1Y2CXP6_9FUNG</name>
<gene>
    <name evidence="6" type="ORF">BCR33DRAFT_655844</name>
</gene>
<comment type="similarity">
    <text evidence="1 4">Belongs to the inositol phosphokinase (IPK) family.</text>
</comment>
<evidence type="ECO:0000256" key="3">
    <source>
        <dbReference type="ARBA" id="ARBA00022777"/>
    </source>
</evidence>
<dbReference type="EMBL" id="MCGO01000004">
    <property type="protein sequence ID" value="ORY51802.1"/>
    <property type="molecule type" value="Genomic_DNA"/>
</dbReference>
<dbReference type="Proteomes" id="UP000193642">
    <property type="component" value="Unassembled WGS sequence"/>
</dbReference>
<dbReference type="EC" id="2.7.-.-" evidence="4"/>
<evidence type="ECO:0000256" key="2">
    <source>
        <dbReference type="ARBA" id="ARBA00022679"/>
    </source>
</evidence>
<evidence type="ECO:0000256" key="4">
    <source>
        <dbReference type="RuleBase" id="RU363090"/>
    </source>
</evidence>
<evidence type="ECO:0000256" key="5">
    <source>
        <dbReference type="SAM" id="MobiDB-lite"/>
    </source>
</evidence>
<evidence type="ECO:0000313" key="7">
    <source>
        <dbReference type="Proteomes" id="UP000193642"/>
    </source>
</evidence>
<dbReference type="InterPro" id="IPR038286">
    <property type="entry name" value="IPK_sf"/>
</dbReference>
<accession>A0A1Y2CXP6</accession>
<dbReference type="GO" id="GO:0005634">
    <property type="term" value="C:nucleus"/>
    <property type="evidence" value="ECO:0007669"/>
    <property type="project" value="TreeGrafter"/>
</dbReference>
<keyword evidence="7" id="KW-1185">Reference proteome</keyword>
<evidence type="ECO:0000256" key="1">
    <source>
        <dbReference type="ARBA" id="ARBA00007374"/>
    </source>
</evidence>
<dbReference type="InterPro" id="IPR005522">
    <property type="entry name" value="IPK"/>
</dbReference>
<organism evidence="6 7">
    <name type="scientific">Rhizoclosmatium globosum</name>
    <dbReference type="NCBI Taxonomy" id="329046"/>
    <lineage>
        <taxon>Eukaryota</taxon>
        <taxon>Fungi</taxon>
        <taxon>Fungi incertae sedis</taxon>
        <taxon>Chytridiomycota</taxon>
        <taxon>Chytridiomycota incertae sedis</taxon>
        <taxon>Chytridiomycetes</taxon>
        <taxon>Chytridiales</taxon>
        <taxon>Chytriomycetaceae</taxon>
        <taxon>Rhizoclosmatium</taxon>
    </lineage>
</organism>
<reference evidence="6 7" key="1">
    <citation type="submission" date="2016-07" db="EMBL/GenBank/DDBJ databases">
        <title>Pervasive Adenine N6-methylation of Active Genes in Fungi.</title>
        <authorList>
            <consortium name="DOE Joint Genome Institute"/>
            <person name="Mondo S.J."/>
            <person name="Dannebaum R.O."/>
            <person name="Kuo R.C."/>
            <person name="Labutti K."/>
            <person name="Haridas S."/>
            <person name="Kuo A."/>
            <person name="Salamov A."/>
            <person name="Ahrendt S.R."/>
            <person name="Lipzen A."/>
            <person name="Sullivan W."/>
            <person name="Andreopoulos W.B."/>
            <person name="Clum A."/>
            <person name="Lindquist E."/>
            <person name="Daum C."/>
            <person name="Ramamoorthy G.K."/>
            <person name="Gryganskyi A."/>
            <person name="Culley D."/>
            <person name="Magnuson J.K."/>
            <person name="James T.Y."/>
            <person name="O'Malley M.A."/>
            <person name="Stajich J.E."/>
            <person name="Spatafora J.W."/>
            <person name="Visel A."/>
            <person name="Grigoriev I.V."/>
        </authorList>
    </citation>
    <scope>NUCLEOTIDE SEQUENCE [LARGE SCALE GENOMIC DNA]</scope>
    <source>
        <strain evidence="6 7">JEL800</strain>
    </source>
</reference>
<dbReference type="GO" id="GO:0005737">
    <property type="term" value="C:cytoplasm"/>
    <property type="evidence" value="ECO:0007669"/>
    <property type="project" value="TreeGrafter"/>
</dbReference>
<feature type="compositionally biased region" description="Basic and acidic residues" evidence="5">
    <location>
        <begin position="1"/>
        <end position="10"/>
    </location>
</feature>
<dbReference type="AlphaFoldDB" id="A0A1Y2CXP6"/>
<comment type="caution">
    <text evidence="6">The sequence shown here is derived from an EMBL/GenBank/DDBJ whole genome shotgun (WGS) entry which is preliminary data.</text>
</comment>
<dbReference type="PANTHER" id="PTHR12400:SF21">
    <property type="entry name" value="KINASE"/>
    <property type="match status" value="1"/>
</dbReference>
<dbReference type="GO" id="GO:0032958">
    <property type="term" value="P:inositol phosphate biosynthetic process"/>
    <property type="evidence" value="ECO:0007669"/>
    <property type="project" value="InterPro"/>
</dbReference>
<protein>
    <recommendedName>
        <fullName evidence="4">Kinase</fullName>
        <ecNumber evidence="4">2.7.-.-</ecNumber>
    </recommendedName>
</protein>
<keyword evidence="3 4" id="KW-0418">Kinase</keyword>
<dbReference type="Gene3D" id="3.30.470.160">
    <property type="entry name" value="Inositol polyphosphate kinase"/>
    <property type="match status" value="1"/>
</dbReference>
<feature type="region of interest" description="Disordered" evidence="5">
    <location>
        <begin position="1"/>
        <end position="24"/>
    </location>
</feature>
<evidence type="ECO:0000313" key="6">
    <source>
        <dbReference type="EMBL" id="ORY51802.1"/>
    </source>
</evidence>
<dbReference type="STRING" id="329046.A0A1Y2CXP6"/>
<feature type="non-terminal residue" evidence="6">
    <location>
        <position position="237"/>
    </location>
</feature>
<dbReference type="Pfam" id="PF03770">
    <property type="entry name" value="IPK"/>
    <property type="match status" value="1"/>
</dbReference>